<proteinExistence type="predicted"/>
<protein>
    <submittedName>
        <fullName evidence="2 4">Uncharacterized protein</fullName>
    </submittedName>
</protein>
<dbReference type="WBParaSite" id="ECPE_0001824501-mRNA-1">
    <property type="protein sequence ID" value="ECPE_0001824501-mRNA-1"/>
    <property type="gene ID" value="ECPE_0001824501"/>
</dbReference>
<sequence>MSGLCLTSGGATADAVECNRYGSSVDLLESLPEQCNPLGNGFARSKCVNIIHRGKLTNPNTGNPTPTTTGAQNSLDLTVSSSLSPTPRSSDASADSDSGHALNGDMNHCTTVLNGCQSNGSNIASAGLHDTGPLRSVIDNPPAARPCFLNGELKQTSSGHFN</sequence>
<accession>A0A183BG60</accession>
<gene>
    <name evidence="2" type="ORF">ECPE_LOCUS18195</name>
</gene>
<reference evidence="2 3" key="2">
    <citation type="submission" date="2018-11" db="EMBL/GenBank/DDBJ databases">
        <authorList>
            <consortium name="Pathogen Informatics"/>
        </authorList>
    </citation>
    <scope>NUCLEOTIDE SEQUENCE [LARGE SCALE GENOMIC DNA]</scope>
    <source>
        <strain evidence="2 3">Egypt</strain>
    </source>
</reference>
<evidence type="ECO:0000313" key="3">
    <source>
        <dbReference type="Proteomes" id="UP000272942"/>
    </source>
</evidence>
<name>A0A183BG60_9TREM</name>
<feature type="region of interest" description="Disordered" evidence="1">
    <location>
        <begin position="55"/>
        <end position="99"/>
    </location>
</feature>
<feature type="compositionally biased region" description="Low complexity" evidence="1">
    <location>
        <begin position="57"/>
        <end position="96"/>
    </location>
</feature>
<reference evidence="4" key="1">
    <citation type="submission" date="2016-06" db="UniProtKB">
        <authorList>
            <consortium name="WormBaseParasite"/>
        </authorList>
    </citation>
    <scope>IDENTIFICATION</scope>
</reference>
<dbReference type="Proteomes" id="UP000272942">
    <property type="component" value="Unassembled WGS sequence"/>
</dbReference>
<dbReference type="EMBL" id="UZAN01075586">
    <property type="protein sequence ID" value="VDP95788.1"/>
    <property type="molecule type" value="Genomic_DNA"/>
</dbReference>
<organism evidence="4">
    <name type="scientific">Echinostoma caproni</name>
    <dbReference type="NCBI Taxonomy" id="27848"/>
    <lineage>
        <taxon>Eukaryota</taxon>
        <taxon>Metazoa</taxon>
        <taxon>Spiralia</taxon>
        <taxon>Lophotrochozoa</taxon>
        <taxon>Platyhelminthes</taxon>
        <taxon>Trematoda</taxon>
        <taxon>Digenea</taxon>
        <taxon>Plagiorchiida</taxon>
        <taxon>Echinostomata</taxon>
        <taxon>Echinostomatoidea</taxon>
        <taxon>Echinostomatidae</taxon>
        <taxon>Echinostoma</taxon>
    </lineage>
</organism>
<evidence type="ECO:0000313" key="4">
    <source>
        <dbReference type="WBParaSite" id="ECPE_0001824501-mRNA-1"/>
    </source>
</evidence>
<evidence type="ECO:0000313" key="2">
    <source>
        <dbReference type="EMBL" id="VDP95788.1"/>
    </source>
</evidence>
<evidence type="ECO:0000256" key="1">
    <source>
        <dbReference type="SAM" id="MobiDB-lite"/>
    </source>
</evidence>
<dbReference type="AlphaFoldDB" id="A0A183BG60"/>
<keyword evidence="3" id="KW-1185">Reference proteome</keyword>